<dbReference type="SMART" id="SM00849">
    <property type="entry name" value="Lactamase_B"/>
    <property type="match status" value="1"/>
</dbReference>
<keyword evidence="1" id="KW-0479">Metal-binding</keyword>
<dbReference type="PANTHER" id="PTHR43084:SF1">
    <property type="entry name" value="PERSULFIDE DIOXYGENASE ETHE1, MITOCHONDRIAL"/>
    <property type="match status" value="1"/>
</dbReference>
<accession>A0A9W8X9U3</accession>
<reference evidence="3" key="1">
    <citation type="submission" date="2022-10" db="EMBL/GenBank/DDBJ databases">
        <title>Tapping the CABI collections for fungal endophytes: first genome assemblies for Collariella, Neodidymelliopsis, Ascochyta clinopodiicola, Didymella pomorum, Didymosphaeria variabile, Neocosmospora piperis and Neocucurbitaria cava.</title>
        <authorList>
            <person name="Hill R."/>
        </authorList>
    </citation>
    <scope>NUCLEOTIDE SEQUENCE</scope>
    <source>
        <strain evidence="3">IMI 356815</strain>
    </source>
</reference>
<dbReference type="InterPro" id="IPR036866">
    <property type="entry name" value="RibonucZ/Hydroxyglut_hydro"/>
</dbReference>
<dbReference type="Gene3D" id="3.60.15.10">
    <property type="entry name" value="Ribonuclease Z/Hydroxyacylglutathione hydrolase-like"/>
    <property type="match status" value="1"/>
</dbReference>
<evidence type="ECO:0000313" key="4">
    <source>
        <dbReference type="Proteomes" id="UP001140513"/>
    </source>
</evidence>
<organism evidence="3 4">
    <name type="scientific">Didymosphaeria variabile</name>
    <dbReference type="NCBI Taxonomy" id="1932322"/>
    <lineage>
        <taxon>Eukaryota</taxon>
        <taxon>Fungi</taxon>
        <taxon>Dikarya</taxon>
        <taxon>Ascomycota</taxon>
        <taxon>Pezizomycotina</taxon>
        <taxon>Dothideomycetes</taxon>
        <taxon>Pleosporomycetidae</taxon>
        <taxon>Pleosporales</taxon>
        <taxon>Massarineae</taxon>
        <taxon>Didymosphaeriaceae</taxon>
        <taxon>Didymosphaeria</taxon>
    </lineage>
</organism>
<sequence length="341" mass="38249">MSGSWAKPMLPAIWKRRVATSDRPFLQSTGNPECRAQYSTKSTLVQEPVIESLFEEQTKTWQYVVADASTKKAVIIDSVLDYDPATQTISTSTADALLAMILDRGYYIERILETHAHADHLTAASYLQHRLAQQQGSKPPICIGKRIRQVQELFGARYGIAADEYEGVFDHLFEDDETFHIGQLTATTIHLPGHTPDHIGYKIAGNVFCGDSIFHADIGSARCDFPGGNAKNLFASAQKLLALPEDVRIWTGHDYPACPERCEAVPWMTVRDHKDKNKHLSKEVKEEDFLKLREERDAGLAAPRLLNPSLQINIRAGKLPRPNPSGERLMHLPLKLKGEEW</sequence>
<dbReference type="InterPro" id="IPR044528">
    <property type="entry name" value="POD-like_MBL-fold"/>
</dbReference>
<protein>
    <recommendedName>
        <fullName evidence="2">Metallo-beta-lactamase domain-containing protein</fullName>
    </recommendedName>
</protein>
<feature type="domain" description="Metallo-beta-lactamase" evidence="2">
    <location>
        <begin position="59"/>
        <end position="253"/>
    </location>
</feature>
<evidence type="ECO:0000256" key="1">
    <source>
        <dbReference type="ARBA" id="ARBA00022723"/>
    </source>
</evidence>
<dbReference type="SUPFAM" id="SSF56281">
    <property type="entry name" value="Metallo-hydrolase/oxidoreductase"/>
    <property type="match status" value="1"/>
</dbReference>
<dbReference type="Pfam" id="PF00753">
    <property type="entry name" value="Lactamase_B"/>
    <property type="match status" value="1"/>
</dbReference>
<dbReference type="GO" id="GO:0050313">
    <property type="term" value="F:sulfur dioxygenase activity"/>
    <property type="evidence" value="ECO:0007669"/>
    <property type="project" value="InterPro"/>
</dbReference>
<name>A0A9W8X9U3_9PLEO</name>
<keyword evidence="4" id="KW-1185">Reference proteome</keyword>
<dbReference type="GO" id="GO:0070813">
    <property type="term" value="P:hydrogen sulfide metabolic process"/>
    <property type="evidence" value="ECO:0007669"/>
    <property type="project" value="TreeGrafter"/>
</dbReference>
<dbReference type="PANTHER" id="PTHR43084">
    <property type="entry name" value="PERSULFIDE DIOXYGENASE ETHE1"/>
    <property type="match status" value="1"/>
</dbReference>
<dbReference type="GO" id="GO:0006749">
    <property type="term" value="P:glutathione metabolic process"/>
    <property type="evidence" value="ECO:0007669"/>
    <property type="project" value="InterPro"/>
</dbReference>
<dbReference type="GO" id="GO:0046872">
    <property type="term" value="F:metal ion binding"/>
    <property type="evidence" value="ECO:0007669"/>
    <property type="project" value="UniProtKB-KW"/>
</dbReference>
<dbReference type="EMBL" id="JAPEUX010000009">
    <property type="protein sequence ID" value="KAJ4345350.1"/>
    <property type="molecule type" value="Genomic_DNA"/>
</dbReference>
<dbReference type="GeneID" id="80915010"/>
<dbReference type="CDD" id="cd07724">
    <property type="entry name" value="POD-like_MBL-fold"/>
    <property type="match status" value="1"/>
</dbReference>
<dbReference type="OrthoDB" id="449487at2759"/>
<dbReference type="InterPro" id="IPR001279">
    <property type="entry name" value="Metallo-B-lactamas"/>
</dbReference>
<evidence type="ECO:0000259" key="2">
    <source>
        <dbReference type="SMART" id="SM00849"/>
    </source>
</evidence>
<comment type="caution">
    <text evidence="3">The sequence shown here is derived from an EMBL/GenBank/DDBJ whole genome shotgun (WGS) entry which is preliminary data.</text>
</comment>
<dbReference type="AlphaFoldDB" id="A0A9W8X9U3"/>
<dbReference type="Proteomes" id="UP001140513">
    <property type="component" value="Unassembled WGS sequence"/>
</dbReference>
<gene>
    <name evidence="3" type="ORF">N0V89_011480</name>
</gene>
<evidence type="ECO:0000313" key="3">
    <source>
        <dbReference type="EMBL" id="KAJ4345350.1"/>
    </source>
</evidence>
<dbReference type="RefSeq" id="XP_056065514.1">
    <property type="nucleotide sequence ID" value="XM_056220211.1"/>
</dbReference>
<proteinExistence type="predicted"/>
<dbReference type="InterPro" id="IPR051682">
    <property type="entry name" value="Mito_Persulfide_Diox"/>
</dbReference>
<dbReference type="FunFam" id="3.60.15.10:FF:000033">
    <property type="entry name" value="MBL fold metallo-hydrolase"/>
    <property type="match status" value="1"/>
</dbReference>